<feature type="domain" description="DDE" evidence="1">
    <location>
        <begin position="36"/>
        <end position="73"/>
    </location>
</feature>
<gene>
    <name evidence="2" type="ORF">B5P45_18740</name>
</gene>
<dbReference type="InterPro" id="IPR032874">
    <property type="entry name" value="DDE_dom"/>
</dbReference>
<evidence type="ECO:0000259" key="1">
    <source>
        <dbReference type="Pfam" id="PF13610"/>
    </source>
</evidence>
<dbReference type="InterPro" id="IPR052183">
    <property type="entry name" value="IS_Transposase"/>
</dbReference>
<dbReference type="PANTHER" id="PTHR35528:SF3">
    <property type="entry name" value="BLL1675 PROTEIN"/>
    <property type="match status" value="1"/>
</dbReference>
<dbReference type="Proteomes" id="UP000232163">
    <property type="component" value="Unassembled WGS sequence"/>
</dbReference>
<keyword evidence="3" id="KW-1185">Reference proteome</keyword>
<dbReference type="Pfam" id="PF13610">
    <property type="entry name" value="DDE_Tnp_IS240"/>
    <property type="match status" value="1"/>
</dbReference>
<dbReference type="AlphaFoldDB" id="A0A2N9VV42"/>
<dbReference type="EMBL" id="MZMT01000042">
    <property type="protein sequence ID" value="PIO43360.1"/>
    <property type="molecule type" value="Genomic_DNA"/>
</dbReference>
<evidence type="ECO:0000313" key="3">
    <source>
        <dbReference type="Proteomes" id="UP000232163"/>
    </source>
</evidence>
<protein>
    <recommendedName>
        <fullName evidence="1">DDE domain-containing protein</fullName>
    </recommendedName>
</protein>
<proteinExistence type="predicted"/>
<accession>A0A2N9VV42</accession>
<organism evidence="2 3">
    <name type="scientific">Phyllobacterium zundukense</name>
    <dbReference type="NCBI Taxonomy" id="1867719"/>
    <lineage>
        <taxon>Bacteria</taxon>
        <taxon>Pseudomonadati</taxon>
        <taxon>Pseudomonadota</taxon>
        <taxon>Alphaproteobacteria</taxon>
        <taxon>Hyphomicrobiales</taxon>
        <taxon>Phyllobacteriaceae</taxon>
        <taxon>Phyllobacterium</taxon>
    </lineage>
</organism>
<evidence type="ECO:0000313" key="2">
    <source>
        <dbReference type="EMBL" id="PIO43360.1"/>
    </source>
</evidence>
<sequence>MMQERNIHVDHSTVHRWVLRFSPLPLEQFNKRKRTVIRGKWMYFYRAIDSVGDTVEFCFNVHRDLAAAKRFCQESAPAPWPP</sequence>
<dbReference type="PANTHER" id="PTHR35528">
    <property type="entry name" value="BLL1675 PROTEIN"/>
    <property type="match status" value="1"/>
</dbReference>
<comment type="caution">
    <text evidence="2">The sequence shown here is derived from an EMBL/GenBank/DDBJ whole genome shotgun (WGS) entry which is preliminary data.</text>
</comment>
<name>A0A2N9VV42_9HYPH</name>
<reference evidence="3" key="1">
    <citation type="journal article" date="2017" name="Int J Environ Stud">
        <title>Does the Miocene-Pliocene relict legume Oxytropis triphylla form nitrogen-fixing nodules with a combination of bacterial strains?</title>
        <authorList>
            <person name="Safronova V."/>
            <person name="Belimov A."/>
            <person name="Sazanova A."/>
            <person name="Kuznetsova I."/>
            <person name="Popova J."/>
            <person name="Andronov E."/>
            <person name="Verkhozina A."/>
            <person name="Tikhonovich I."/>
        </authorList>
    </citation>
    <scope>NUCLEOTIDE SEQUENCE [LARGE SCALE GENOMIC DNA]</scope>
    <source>
        <strain evidence="3">Tri-38</strain>
    </source>
</reference>